<dbReference type="PANTHER" id="PTHR48104:SF30">
    <property type="entry name" value="METACASPASE-1"/>
    <property type="match status" value="1"/>
</dbReference>
<dbReference type="AlphaFoldDB" id="A0A4S4KGU5"/>
<dbReference type="GO" id="GO:0006915">
    <property type="term" value="P:apoptotic process"/>
    <property type="evidence" value="ECO:0007669"/>
    <property type="project" value="UniProtKB-KW"/>
</dbReference>
<feature type="compositionally biased region" description="Gly residues" evidence="4">
    <location>
        <begin position="87"/>
        <end position="97"/>
    </location>
</feature>
<dbReference type="Gene3D" id="3.40.50.12660">
    <property type="match status" value="1"/>
</dbReference>
<dbReference type="GO" id="GO:0005737">
    <property type="term" value="C:cytoplasm"/>
    <property type="evidence" value="ECO:0007669"/>
    <property type="project" value="TreeGrafter"/>
</dbReference>
<evidence type="ECO:0000313" key="7">
    <source>
        <dbReference type="Proteomes" id="UP000308199"/>
    </source>
</evidence>
<evidence type="ECO:0000313" key="6">
    <source>
        <dbReference type="EMBL" id="THG96767.1"/>
    </source>
</evidence>
<organism evidence="6 7">
    <name type="scientific">Phellinidium pouzarii</name>
    <dbReference type="NCBI Taxonomy" id="167371"/>
    <lineage>
        <taxon>Eukaryota</taxon>
        <taxon>Fungi</taxon>
        <taxon>Dikarya</taxon>
        <taxon>Basidiomycota</taxon>
        <taxon>Agaricomycotina</taxon>
        <taxon>Agaricomycetes</taxon>
        <taxon>Hymenochaetales</taxon>
        <taxon>Hymenochaetaceae</taxon>
        <taxon>Phellinidium</taxon>
    </lineage>
</organism>
<feature type="region of interest" description="Disordered" evidence="4">
    <location>
        <begin position="1"/>
        <end position="74"/>
    </location>
</feature>
<accession>A0A4S4KGU5</accession>
<dbReference type="OrthoDB" id="3223806at2759"/>
<dbReference type="InterPro" id="IPR050452">
    <property type="entry name" value="Metacaspase"/>
</dbReference>
<comment type="similarity">
    <text evidence="1">Belongs to the peptidase C14B family.</text>
</comment>
<feature type="compositionally biased region" description="Low complexity" evidence="4">
    <location>
        <begin position="45"/>
        <end position="56"/>
    </location>
</feature>
<feature type="domain" description="Peptidase C14 caspase" evidence="5">
    <location>
        <begin position="156"/>
        <end position="448"/>
    </location>
</feature>
<comment type="caution">
    <text evidence="6">The sequence shown here is derived from an EMBL/GenBank/DDBJ whole genome shotgun (WGS) entry which is preliminary data.</text>
</comment>
<dbReference type="Proteomes" id="UP000308199">
    <property type="component" value="Unassembled WGS sequence"/>
</dbReference>
<reference evidence="6 7" key="1">
    <citation type="submission" date="2019-02" db="EMBL/GenBank/DDBJ databases">
        <title>Genome sequencing of the rare red list fungi Phellinidium pouzarii.</title>
        <authorList>
            <person name="Buettner E."/>
            <person name="Kellner H."/>
        </authorList>
    </citation>
    <scope>NUCLEOTIDE SEQUENCE [LARGE SCALE GENOMIC DNA]</scope>
    <source>
        <strain evidence="6 7">DSM 108285</strain>
    </source>
</reference>
<sequence>MSGYPGKYHHHHHHHQHHEHQQEGYNYGPPQGPPGQVPGFPSPSPRFGGAPGYGRYNPPPMPPPQGGYDRSYAPSYAPSFDLPYGSYGGQGSGYGGHGDQDSFARPPGPPMNYDTRPVARAPYMPPAGVQSYGPHSQGRDNSGAEPYFQYSQCTGRKKALCIGINYVGQRAELQGCINDAHNVEHFLINHGYNKDDIVMLTDDAHNLRQIPTRSNVLEAMQWLVRDAQPNDSLFFHYSGHGGQTKDLDGDEADGYDEVIYPVDFKDAGHIVDDEMHFIMVKPLPSGCRLTAIFDSCHSGSALDLPYVYSTEGKIKEPNLAAEAGQELLSVVKSYAQKDMQGVFKGAMGLFKTATGNTQKVEQYARQTRTSPADVNCVLLDLDLLERLQGFADECRYRRARKRDWCYELCIHKLSGTQPQQTYQELLINLRGILRDKYSQKPQLSSSHPMDTNIYFII</sequence>
<feature type="compositionally biased region" description="Pro residues" evidence="4">
    <location>
        <begin position="30"/>
        <end position="44"/>
    </location>
</feature>
<feature type="region of interest" description="Disordered" evidence="4">
    <location>
        <begin position="87"/>
        <end position="143"/>
    </location>
</feature>
<keyword evidence="3" id="KW-0645">Protease</keyword>
<dbReference type="GO" id="GO:0004197">
    <property type="term" value="F:cysteine-type endopeptidase activity"/>
    <property type="evidence" value="ECO:0007669"/>
    <property type="project" value="InterPro"/>
</dbReference>
<evidence type="ECO:0000256" key="4">
    <source>
        <dbReference type="SAM" id="MobiDB-lite"/>
    </source>
</evidence>
<gene>
    <name evidence="6" type="ORF">EW145_g7720</name>
</gene>
<feature type="compositionally biased region" description="Basic residues" evidence="4">
    <location>
        <begin position="7"/>
        <end position="18"/>
    </location>
</feature>
<evidence type="ECO:0000256" key="2">
    <source>
        <dbReference type="ARBA" id="ARBA00022703"/>
    </source>
</evidence>
<proteinExistence type="inferred from homology"/>
<keyword evidence="7" id="KW-1185">Reference proteome</keyword>
<dbReference type="Pfam" id="PF00656">
    <property type="entry name" value="Peptidase_C14"/>
    <property type="match status" value="1"/>
</dbReference>
<evidence type="ECO:0000256" key="3">
    <source>
        <dbReference type="ARBA" id="ARBA00022807"/>
    </source>
</evidence>
<name>A0A4S4KGU5_9AGAM</name>
<dbReference type="GO" id="GO:0006508">
    <property type="term" value="P:proteolysis"/>
    <property type="evidence" value="ECO:0007669"/>
    <property type="project" value="InterPro"/>
</dbReference>
<dbReference type="SUPFAM" id="SSF52129">
    <property type="entry name" value="Caspase-like"/>
    <property type="match status" value="1"/>
</dbReference>
<evidence type="ECO:0000259" key="5">
    <source>
        <dbReference type="Pfam" id="PF00656"/>
    </source>
</evidence>
<keyword evidence="3" id="KW-0378">Hydrolase</keyword>
<protein>
    <recommendedName>
        <fullName evidence="5">Peptidase C14 caspase domain-containing protein</fullName>
    </recommendedName>
</protein>
<dbReference type="PANTHER" id="PTHR48104">
    <property type="entry name" value="METACASPASE-4"/>
    <property type="match status" value="1"/>
</dbReference>
<evidence type="ECO:0000256" key="1">
    <source>
        <dbReference type="ARBA" id="ARBA00009005"/>
    </source>
</evidence>
<dbReference type="EMBL" id="SGPK01000850">
    <property type="protein sequence ID" value="THG96767.1"/>
    <property type="molecule type" value="Genomic_DNA"/>
</dbReference>
<dbReference type="InterPro" id="IPR029030">
    <property type="entry name" value="Caspase-like_dom_sf"/>
</dbReference>
<keyword evidence="2" id="KW-0053">Apoptosis</keyword>
<keyword evidence="3" id="KW-0788">Thiol protease</keyword>
<dbReference type="InterPro" id="IPR011600">
    <property type="entry name" value="Pept_C14_caspase"/>
</dbReference>